<evidence type="ECO:0000256" key="8">
    <source>
        <dbReference type="ARBA" id="ARBA00043975"/>
    </source>
</evidence>
<evidence type="ECO:0000259" key="10">
    <source>
        <dbReference type="SMART" id="SM00382"/>
    </source>
</evidence>
<evidence type="ECO:0000256" key="6">
    <source>
        <dbReference type="ARBA" id="ARBA00023242"/>
    </source>
</evidence>
<dbReference type="InterPro" id="IPR027417">
    <property type="entry name" value="P-loop_NTPase"/>
</dbReference>
<protein>
    <recommendedName>
        <fullName evidence="10">AAA+ ATPase domain-containing protein</fullName>
    </recommendedName>
</protein>
<dbReference type="PANTHER" id="PTHR46765:SF1">
    <property type="entry name" value="P-LOOP CONTAINING NUCLEOSIDE TRIPHOSPHATE HYDROLASES SUPERFAMILY PROTEIN"/>
    <property type="match status" value="1"/>
</dbReference>
<dbReference type="CDD" id="cd18140">
    <property type="entry name" value="HLD_clamp_RFC"/>
    <property type="match status" value="1"/>
</dbReference>
<gene>
    <name evidence="11" type="ORF">PHYEVI_LOCUS4451</name>
</gene>
<dbReference type="GO" id="GO:0003677">
    <property type="term" value="F:DNA binding"/>
    <property type="evidence" value="ECO:0007669"/>
    <property type="project" value="UniProtKB-KW"/>
</dbReference>
<feature type="compositionally biased region" description="Polar residues" evidence="9">
    <location>
        <begin position="43"/>
        <end position="56"/>
    </location>
</feature>
<keyword evidence="12" id="KW-1185">Reference proteome</keyword>
<evidence type="ECO:0000256" key="9">
    <source>
        <dbReference type="SAM" id="MobiDB-lite"/>
    </source>
</evidence>
<dbReference type="GO" id="GO:0005524">
    <property type="term" value="F:ATP binding"/>
    <property type="evidence" value="ECO:0007669"/>
    <property type="project" value="UniProtKB-KW"/>
</dbReference>
<keyword evidence="4" id="KW-0067">ATP-binding</keyword>
<evidence type="ECO:0000256" key="3">
    <source>
        <dbReference type="ARBA" id="ARBA00022741"/>
    </source>
</evidence>
<dbReference type="InterPro" id="IPR047854">
    <property type="entry name" value="RFC_lid"/>
</dbReference>
<keyword evidence="7" id="KW-0131">Cell cycle</keyword>
<dbReference type="SMART" id="SM00382">
    <property type="entry name" value="AAA"/>
    <property type="match status" value="1"/>
</dbReference>
<dbReference type="EMBL" id="OU900108">
    <property type="protein sequence ID" value="CAH1167218.1"/>
    <property type="molecule type" value="Genomic_DNA"/>
</dbReference>
<dbReference type="Pfam" id="PF00004">
    <property type="entry name" value="AAA"/>
    <property type="match status" value="1"/>
</dbReference>
<evidence type="ECO:0000313" key="12">
    <source>
        <dbReference type="Proteomes" id="UP001153712"/>
    </source>
</evidence>
<dbReference type="GO" id="GO:0016887">
    <property type="term" value="F:ATP hydrolysis activity"/>
    <property type="evidence" value="ECO:0007669"/>
    <property type="project" value="InterPro"/>
</dbReference>
<keyword evidence="3" id="KW-0547">Nucleotide-binding</keyword>
<dbReference type="AlphaFoldDB" id="A0A9P0GTI8"/>
<evidence type="ECO:0000313" key="11">
    <source>
        <dbReference type="EMBL" id="CAH1167218.1"/>
    </source>
</evidence>
<organism evidence="11 12">
    <name type="scientific">Phyllotreta striolata</name>
    <name type="common">Striped flea beetle</name>
    <name type="synonym">Crioceris striolata</name>
    <dbReference type="NCBI Taxonomy" id="444603"/>
    <lineage>
        <taxon>Eukaryota</taxon>
        <taxon>Metazoa</taxon>
        <taxon>Ecdysozoa</taxon>
        <taxon>Arthropoda</taxon>
        <taxon>Hexapoda</taxon>
        <taxon>Insecta</taxon>
        <taxon>Pterygota</taxon>
        <taxon>Neoptera</taxon>
        <taxon>Endopterygota</taxon>
        <taxon>Coleoptera</taxon>
        <taxon>Polyphaga</taxon>
        <taxon>Cucujiformia</taxon>
        <taxon>Chrysomeloidea</taxon>
        <taxon>Chrysomelidae</taxon>
        <taxon>Galerucinae</taxon>
        <taxon>Alticini</taxon>
        <taxon>Phyllotreta</taxon>
    </lineage>
</organism>
<keyword evidence="5" id="KW-0238">DNA-binding</keyword>
<dbReference type="Pfam" id="PF25361">
    <property type="entry name" value="AAA_lid_RFC1"/>
    <property type="match status" value="1"/>
</dbReference>
<accession>A0A9P0GTI8</accession>
<dbReference type="Proteomes" id="UP001153712">
    <property type="component" value="Chromosome 15"/>
</dbReference>
<evidence type="ECO:0000256" key="7">
    <source>
        <dbReference type="ARBA" id="ARBA00023306"/>
    </source>
</evidence>
<name>A0A9P0GTI8_PHYSR</name>
<dbReference type="CDD" id="cd00009">
    <property type="entry name" value="AAA"/>
    <property type="match status" value="1"/>
</dbReference>
<proteinExistence type="inferred from homology"/>
<dbReference type="InterPro" id="IPR053016">
    <property type="entry name" value="CTF18-RFC_complex"/>
</dbReference>
<dbReference type="PANTHER" id="PTHR46765">
    <property type="entry name" value="P-LOOP CONTAINING NUCLEOSIDE TRIPHOSPHATE HYDROLASES SUPERFAMILY PROTEIN"/>
    <property type="match status" value="1"/>
</dbReference>
<sequence>MSDYPNPDEEFELMYADELELLQEDPQYNATPEEIAPKEPPLQNESTPQTQSTSNKRNVEELFGDISDLDFAQFEPEAKKTKLKPSKEDELKELMEHILLLRKLNKEKANVLSINTSISSRARNADRDSRNISRRVPKYPYITVRRSDGEDLYVRFHSEEYEREEVLSVVKESKVGHDVLGSEKQRIWNEAQTLLNKLSTESSEMELSEPQDFGSDRDLWLDLYRPKRYIELLSDESTNRTMLKWLKLWDKVVFNRRPKIKPTLKQYDKNTSKFRPFELNTDLDEHDRPFYKVALLCGPPGLGKTTLAHVAAKHAGYNIVEINASDDRSTEAFKTSLENATQMKSLVDTENRPNCLIFDEIDGAPKASIEYLIKFVNGIKNKPKKGGKSKQFILRRPIICICNDVYAPALRSLRQISLVLHFPRTSSAKLAERLTSICRREGLKTDLSTMMALAEKTNNDIRSCLSMMHFFKSEKKAVTLSDVLRGSFGQKDMQKGLFAVWQDIFQILRPKFNPLYQEKDASKKQNEANRTTKIFQTISSFGDYERVAQGVHENFISLKLRDSTLEGLSKAMDWFVFNDLISHQIHTTQNYSLSSYLPYGFIVWHFLFATTQAQKLNLPSAGFEMKQNQVRRSAIVAEMLKGMRPTIKTYCNKSSLLLDILPFLLKIISPNFRPVNLHLYTKEEKDAMTRVVNVMIDYNLNYVQERRQDGVYVFNLEPDVEELFQFSCKKRQLSYSNKQLIAREIELEKMRRTEASKIDKESIKQKPNHLQRLQANAVKVAKTIKPAVTKDFFGRIVSTPTISVKGGPSPSNRIWYQYKEGHNNAVRKPIKIADLL</sequence>
<dbReference type="GO" id="GO:0005634">
    <property type="term" value="C:nucleus"/>
    <property type="evidence" value="ECO:0007669"/>
    <property type="project" value="UniProtKB-SubCell"/>
</dbReference>
<keyword evidence="6" id="KW-0539">Nucleus</keyword>
<dbReference type="InterPro" id="IPR003593">
    <property type="entry name" value="AAA+_ATPase"/>
</dbReference>
<evidence type="ECO:0000256" key="5">
    <source>
        <dbReference type="ARBA" id="ARBA00023125"/>
    </source>
</evidence>
<reference evidence="11" key="1">
    <citation type="submission" date="2022-01" db="EMBL/GenBank/DDBJ databases">
        <authorList>
            <person name="King R."/>
        </authorList>
    </citation>
    <scope>NUCLEOTIDE SEQUENCE</scope>
</reference>
<evidence type="ECO:0000256" key="4">
    <source>
        <dbReference type="ARBA" id="ARBA00022840"/>
    </source>
</evidence>
<dbReference type="GO" id="GO:0006260">
    <property type="term" value="P:DNA replication"/>
    <property type="evidence" value="ECO:0007669"/>
    <property type="project" value="UniProtKB-KW"/>
</dbReference>
<evidence type="ECO:0000256" key="2">
    <source>
        <dbReference type="ARBA" id="ARBA00022705"/>
    </source>
</evidence>
<dbReference type="InterPro" id="IPR003959">
    <property type="entry name" value="ATPase_AAA_core"/>
</dbReference>
<comment type="similarity">
    <text evidence="8">Belongs to the activator 1 small subunits family. CTF18 subfamily.</text>
</comment>
<evidence type="ECO:0000256" key="1">
    <source>
        <dbReference type="ARBA" id="ARBA00004123"/>
    </source>
</evidence>
<dbReference type="Gene3D" id="1.10.8.60">
    <property type="match status" value="1"/>
</dbReference>
<feature type="domain" description="AAA+ ATPase" evidence="10">
    <location>
        <begin position="290"/>
        <end position="424"/>
    </location>
</feature>
<feature type="region of interest" description="Disordered" evidence="9">
    <location>
        <begin position="23"/>
        <end position="60"/>
    </location>
</feature>
<comment type="subcellular location">
    <subcellularLocation>
        <location evidence="1">Nucleus</location>
    </subcellularLocation>
</comment>
<keyword evidence="2" id="KW-0235">DNA replication</keyword>
<dbReference type="Gene3D" id="3.40.50.300">
    <property type="entry name" value="P-loop containing nucleotide triphosphate hydrolases"/>
    <property type="match status" value="1"/>
</dbReference>
<dbReference type="SUPFAM" id="SSF52540">
    <property type="entry name" value="P-loop containing nucleoside triphosphate hydrolases"/>
    <property type="match status" value="1"/>
</dbReference>
<dbReference type="Gene3D" id="1.20.272.10">
    <property type="match status" value="1"/>
</dbReference>
<dbReference type="OrthoDB" id="2195431at2759"/>